<evidence type="ECO:0008006" key="4">
    <source>
        <dbReference type="Google" id="ProtNLM"/>
    </source>
</evidence>
<keyword evidence="1" id="KW-0472">Membrane</keyword>
<name>A0A0B5ATC2_9BACL</name>
<dbReference type="EMBL" id="CP009416">
    <property type="protein sequence ID" value="AJD91274.1"/>
    <property type="molecule type" value="Genomic_DNA"/>
</dbReference>
<sequence length="155" mass="17991">MKKWILLLTAVVLVFIICFVLIYFTAKQQVNSELEVAEEAAEAEGMNISDSYHYHGSEAYYVVTGTIDGEEQLYFYPENNELDTVLIPVEGGVQEQQVIEMLNEDDQPQKILSSKIGMESVGPVWEVIYRDEDELLNYYYVKFESGDWWRTIRNL</sequence>
<dbReference type="OrthoDB" id="2381181at2"/>
<accession>A0A0B5ATC2</accession>
<protein>
    <recommendedName>
        <fullName evidence="4">DUF5590 domain-containing protein</fullName>
    </recommendedName>
</protein>
<dbReference type="Gene3D" id="3.10.450.40">
    <property type="match status" value="2"/>
</dbReference>
<evidence type="ECO:0000313" key="3">
    <source>
        <dbReference type="Proteomes" id="UP000031449"/>
    </source>
</evidence>
<dbReference type="Proteomes" id="UP000031449">
    <property type="component" value="Chromosome"/>
</dbReference>
<organism evidence="2 3">
    <name type="scientific">Jeotgalibacillus malaysiensis</name>
    <dbReference type="NCBI Taxonomy" id="1508404"/>
    <lineage>
        <taxon>Bacteria</taxon>
        <taxon>Bacillati</taxon>
        <taxon>Bacillota</taxon>
        <taxon>Bacilli</taxon>
        <taxon>Bacillales</taxon>
        <taxon>Caryophanaceae</taxon>
        <taxon>Jeotgalibacillus</taxon>
    </lineage>
</organism>
<keyword evidence="1" id="KW-0812">Transmembrane</keyword>
<reference evidence="2 3" key="1">
    <citation type="submission" date="2014-08" db="EMBL/GenBank/DDBJ databases">
        <title>Complete genome of a marine bacteria Jeotgalibacillus malaysiensis.</title>
        <authorList>
            <person name="Yaakop A.S."/>
            <person name="Chan K.-G."/>
            <person name="Goh K.M."/>
        </authorList>
    </citation>
    <scope>NUCLEOTIDE SEQUENCE [LARGE SCALE GENOMIC DNA]</scope>
    <source>
        <strain evidence="2 3">D5</strain>
    </source>
</reference>
<proteinExistence type="predicted"/>
<evidence type="ECO:0000313" key="2">
    <source>
        <dbReference type="EMBL" id="AJD91274.1"/>
    </source>
</evidence>
<evidence type="ECO:0000256" key="1">
    <source>
        <dbReference type="SAM" id="Phobius"/>
    </source>
</evidence>
<gene>
    <name evidence="2" type="ORF">JMA_19570</name>
</gene>
<keyword evidence="3" id="KW-1185">Reference proteome</keyword>
<dbReference type="SUPFAM" id="SSF54403">
    <property type="entry name" value="Cystatin/monellin"/>
    <property type="match status" value="1"/>
</dbReference>
<dbReference type="STRING" id="1508404.JMA_19570"/>
<dbReference type="AlphaFoldDB" id="A0A0B5ATC2"/>
<dbReference type="BioCyc" id="JESP1508404:G14D9-11212-MONOMER"/>
<keyword evidence="1" id="KW-1133">Transmembrane helix</keyword>
<dbReference type="InterPro" id="IPR046350">
    <property type="entry name" value="Cystatin_sf"/>
</dbReference>
<feature type="transmembrane region" description="Helical" evidence="1">
    <location>
        <begin position="5"/>
        <end position="26"/>
    </location>
</feature>
<dbReference type="KEGG" id="jeo:JMA_19570"/>
<dbReference type="HOGENOM" id="CLU_114070_2_1_9"/>